<reference evidence="1" key="1">
    <citation type="journal article" date="2015" name="Nature">
        <title>Complex archaea that bridge the gap between prokaryotes and eukaryotes.</title>
        <authorList>
            <person name="Spang A."/>
            <person name="Saw J.H."/>
            <person name="Jorgensen S.L."/>
            <person name="Zaremba-Niedzwiedzka K."/>
            <person name="Martijn J."/>
            <person name="Lind A.E."/>
            <person name="van Eijk R."/>
            <person name="Schleper C."/>
            <person name="Guy L."/>
            <person name="Ettema T.J."/>
        </authorList>
    </citation>
    <scope>NUCLEOTIDE SEQUENCE</scope>
</reference>
<dbReference type="AlphaFoldDB" id="A0A0F8XGH1"/>
<protein>
    <submittedName>
        <fullName evidence="1">Uncharacterized protein</fullName>
    </submittedName>
</protein>
<gene>
    <name evidence="1" type="ORF">LCGC14_2948710</name>
</gene>
<evidence type="ECO:0000313" key="1">
    <source>
        <dbReference type="EMBL" id="KKK67973.1"/>
    </source>
</evidence>
<dbReference type="EMBL" id="LAZR01059350">
    <property type="protein sequence ID" value="KKK67973.1"/>
    <property type="molecule type" value="Genomic_DNA"/>
</dbReference>
<comment type="caution">
    <text evidence="1">The sequence shown here is derived from an EMBL/GenBank/DDBJ whole genome shotgun (WGS) entry which is preliminary data.</text>
</comment>
<proteinExistence type="predicted"/>
<name>A0A0F8XGH1_9ZZZZ</name>
<accession>A0A0F8XGH1</accession>
<sequence>MEKDKKIEQIVRNYQKKMQKIVDDSNDITNISIEVGGEKTTIAERRKVRGTDARK</sequence>
<organism evidence="1">
    <name type="scientific">marine sediment metagenome</name>
    <dbReference type="NCBI Taxonomy" id="412755"/>
    <lineage>
        <taxon>unclassified sequences</taxon>
        <taxon>metagenomes</taxon>
        <taxon>ecological metagenomes</taxon>
    </lineage>
</organism>